<gene>
    <name evidence="2" type="ORF">HYH03_001678</name>
</gene>
<sequence>MSSSMAYRGLAKSSSSNASSATMNTGLARLAAGPSSKLLAAMLGTPSPASPWPSAATALPAPPAAAAPHRSAAQLPPITATASPGAYQPAVSFVPDGATATSSSEPADPQRLVATAAENAVSLALTACSRLDLLVIGLEVGRHPTQGASLVSQLPSGVGAKAKAMSRTQALTMLQRWWRAFCRRQLGGLGAEELQEAVKGVSPSLAGLLRRAPAW</sequence>
<dbReference type="AlphaFoldDB" id="A0A835YEC6"/>
<proteinExistence type="predicted"/>
<evidence type="ECO:0000313" key="3">
    <source>
        <dbReference type="Proteomes" id="UP000612055"/>
    </source>
</evidence>
<name>A0A835YEC6_9CHLO</name>
<accession>A0A835YEC6</accession>
<reference evidence="2" key="1">
    <citation type="journal article" date="2020" name="bioRxiv">
        <title>Comparative genomics of Chlamydomonas.</title>
        <authorList>
            <person name="Craig R.J."/>
            <person name="Hasan A.R."/>
            <person name="Ness R.W."/>
            <person name="Keightley P.D."/>
        </authorList>
    </citation>
    <scope>NUCLEOTIDE SEQUENCE</scope>
    <source>
        <strain evidence="2">CCAP 11/70</strain>
    </source>
</reference>
<keyword evidence="3" id="KW-1185">Reference proteome</keyword>
<dbReference type="EMBL" id="JAEHOE010000004">
    <property type="protein sequence ID" value="KAG2500092.1"/>
    <property type="molecule type" value="Genomic_DNA"/>
</dbReference>
<comment type="caution">
    <text evidence="2">The sequence shown here is derived from an EMBL/GenBank/DDBJ whole genome shotgun (WGS) entry which is preliminary data.</text>
</comment>
<evidence type="ECO:0000256" key="1">
    <source>
        <dbReference type="SAM" id="MobiDB-lite"/>
    </source>
</evidence>
<protein>
    <submittedName>
        <fullName evidence="2">Uncharacterized protein</fullName>
    </submittedName>
</protein>
<feature type="region of interest" description="Disordered" evidence="1">
    <location>
        <begin position="1"/>
        <end position="22"/>
    </location>
</feature>
<organism evidence="2 3">
    <name type="scientific">Edaphochlamys debaryana</name>
    <dbReference type="NCBI Taxonomy" id="47281"/>
    <lineage>
        <taxon>Eukaryota</taxon>
        <taxon>Viridiplantae</taxon>
        <taxon>Chlorophyta</taxon>
        <taxon>core chlorophytes</taxon>
        <taxon>Chlorophyceae</taxon>
        <taxon>CS clade</taxon>
        <taxon>Chlamydomonadales</taxon>
        <taxon>Chlamydomonadales incertae sedis</taxon>
        <taxon>Edaphochlamys</taxon>
    </lineage>
</organism>
<dbReference type="Proteomes" id="UP000612055">
    <property type="component" value="Unassembled WGS sequence"/>
</dbReference>
<feature type="region of interest" description="Disordered" evidence="1">
    <location>
        <begin position="42"/>
        <end position="72"/>
    </location>
</feature>
<evidence type="ECO:0000313" key="2">
    <source>
        <dbReference type="EMBL" id="KAG2500092.1"/>
    </source>
</evidence>
<feature type="compositionally biased region" description="Low complexity" evidence="1">
    <location>
        <begin position="11"/>
        <end position="21"/>
    </location>
</feature>